<protein>
    <submittedName>
        <fullName evidence="1">Uncharacterized protein</fullName>
    </submittedName>
</protein>
<organism evidence="1 2">
    <name type="scientific">Peronosclerospora sorghi</name>
    <dbReference type="NCBI Taxonomy" id="230839"/>
    <lineage>
        <taxon>Eukaryota</taxon>
        <taxon>Sar</taxon>
        <taxon>Stramenopiles</taxon>
        <taxon>Oomycota</taxon>
        <taxon>Peronosporomycetes</taxon>
        <taxon>Peronosporales</taxon>
        <taxon>Peronosporaceae</taxon>
        <taxon>Peronosclerospora</taxon>
    </lineage>
</organism>
<accession>A0ACC0WXA5</accession>
<name>A0ACC0WXA5_9STRA</name>
<gene>
    <name evidence="1" type="ORF">PsorP6_000836</name>
</gene>
<keyword evidence="2" id="KW-1185">Reference proteome</keyword>
<reference evidence="1 2" key="1">
    <citation type="journal article" date="2022" name="bioRxiv">
        <title>The genome of the oomycete Peronosclerospora sorghi, a cosmopolitan pathogen of maize and sorghum, is inflated with dispersed pseudogenes.</title>
        <authorList>
            <person name="Fletcher K."/>
            <person name="Martin F."/>
            <person name="Isakeit T."/>
            <person name="Cavanaugh K."/>
            <person name="Magill C."/>
            <person name="Michelmore R."/>
        </authorList>
    </citation>
    <scope>NUCLEOTIDE SEQUENCE [LARGE SCALE GENOMIC DNA]</scope>
    <source>
        <strain evidence="1">P6</strain>
    </source>
</reference>
<dbReference type="Proteomes" id="UP001163321">
    <property type="component" value="Chromosome 1"/>
</dbReference>
<dbReference type="EMBL" id="CM047580">
    <property type="protein sequence ID" value="KAI9922886.1"/>
    <property type="molecule type" value="Genomic_DNA"/>
</dbReference>
<sequence length="67" mass="7234">MLVDALVAAVLHARVANPQPPRFSSSIEYILLPRDSRHATAAPLPSPGTWKAARLSETSNDVDLADR</sequence>
<proteinExistence type="predicted"/>
<evidence type="ECO:0000313" key="2">
    <source>
        <dbReference type="Proteomes" id="UP001163321"/>
    </source>
</evidence>
<comment type="caution">
    <text evidence="1">The sequence shown here is derived from an EMBL/GenBank/DDBJ whole genome shotgun (WGS) entry which is preliminary data.</text>
</comment>
<evidence type="ECO:0000313" key="1">
    <source>
        <dbReference type="EMBL" id="KAI9922886.1"/>
    </source>
</evidence>